<reference evidence="2 3" key="1">
    <citation type="submission" date="2024-07" db="EMBL/GenBank/DDBJ databases">
        <title>Characterization of a bacterium isolated from hydrolysated instant sea cucumber by whole-genome sequencing and metabolomics.</title>
        <authorList>
            <person name="Luo X."/>
            <person name="Zhang Z."/>
            <person name="Zheng Z."/>
            <person name="Zhang W."/>
            <person name="Ming T."/>
            <person name="Jiao L."/>
            <person name="Su X."/>
            <person name="Kong F."/>
            <person name="Xu J."/>
        </authorList>
    </citation>
    <scope>NUCLEOTIDE SEQUENCE [LARGE SCALE GENOMIC DNA]</scope>
    <source>
        <strain evidence="2 3">XL-2024</strain>
    </source>
</reference>
<evidence type="ECO:0000313" key="3">
    <source>
        <dbReference type="Proteomes" id="UP001558534"/>
    </source>
</evidence>
<dbReference type="RefSeq" id="WP_368636610.1">
    <property type="nucleotide sequence ID" value="NZ_JBFRHK010000006.1"/>
</dbReference>
<comment type="caution">
    <text evidence="2">The sequence shown here is derived from an EMBL/GenBank/DDBJ whole genome shotgun (WGS) entry which is preliminary data.</text>
</comment>
<gene>
    <name evidence="1" type="ORF">AB1300_11350</name>
    <name evidence="2" type="ORF">AB1300_12895</name>
</gene>
<protein>
    <submittedName>
        <fullName evidence="2">Uncharacterized protein</fullName>
    </submittedName>
</protein>
<dbReference type="EMBL" id="JBFRHK010000006">
    <property type="protein sequence ID" value="MEX3745731.1"/>
    <property type="molecule type" value="Genomic_DNA"/>
</dbReference>
<accession>A0ABV3VYY6</accession>
<keyword evidence="3" id="KW-1185">Reference proteome</keyword>
<evidence type="ECO:0000313" key="1">
    <source>
        <dbReference type="EMBL" id="MEX3745731.1"/>
    </source>
</evidence>
<proteinExistence type="predicted"/>
<dbReference type="Proteomes" id="UP001558534">
    <property type="component" value="Unassembled WGS sequence"/>
</dbReference>
<dbReference type="EMBL" id="JBFRHK010000007">
    <property type="protein sequence ID" value="MEX3746031.1"/>
    <property type="molecule type" value="Genomic_DNA"/>
</dbReference>
<sequence>MSRKRIRDSLWPEVLEVFFEIEKLDLSTLLRRLIEIVRSNQEAIEHFFDNIQQNKFYKFEENERTLFRFIVKVELEMYIIGTTGDDFKLIVKSYINQTPKSDIEVWRRVSNLITDIITFVSSTVCPHCQSDHLRILSDIDGINLYKSCETCSYTEATDKVTKSQEQLIPANVVMLKKAGYIS</sequence>
<evidence type="ECO:0000313" key="2">
    <source>
        <dbReference type="EMBL" id="MEX3746031.1"/>
    </source>
</evidence>
<organism evidence="2 3">
    <name type="scientific">Lysinibacillus xylanilyticus</name>
    <dbReference type="NCBI Taxonomy" id="582475"/>
    <lineage>
        <taxon>Bacteria</taxon>
        <taxon>Bacillati</taxon>
        <taxon>Bacillota</taxon>
        <taxon>Bacilli</taxon>
        <taxon>Bacillales</taxon>
        <taxon>Bacillaceae</taxon>
        <taxon>Lysinibacillus</taxon>
    </lineage>
</organism>
<name>A0ABV3VYY6_9BACI</name>